<proteinExistence type="inferred from homology"/>
<dbReference type="InterPro" id="IPR017972">
    <property type="entry name" value="Cyt_P450_CS"/>
</dbReference>
<dbReference type="Pfam" id="PF00067">
    <property type="entry name" value="p450"/>
    <property type="match status" value="1"/>
</dbReference>
<name>A0A4S8RA02_9HELO</name>
<dbReference type="Proteomes" id="UP000308671">
    <property type="component" value="Unassembled WGS sequence"/>
</dbReference>
<organism evidence="9 10">
    <name type="scientific">Botrytis galanthina</name>
    <dbReference type="NCBI Taxonomy" id="278940"/>
    <lineage>
        <taxon>Eukaryota</taxon>
        <taxon>Fungi</taxon>
        <taxon>Dikarya</taxon>
        <taxon>Ascomycota</taxon>
        <taxon>Pezizomycotina</taxon>
        <taxon>Leotiomycetes</taxon>
        <taxon>Helotiales</taxon>
        <taxon>Sclerotiniaceae</taxon>
        <taxon>Botrytis</taxon>
    </lineage>
</organism>
<dbReference type="InterPro" id="IPR001128">
    <property type="entry name" value="Cyt_P450"/>
</dbReference>
<keyword evidence="4 8" id="KW-0560">Oxidoreductase</keyword>
<keyword evidence="3 8" id="KW-0479">Metal-binding</keyword>
<dbReference type="PANTHER" id="PTHR24287:SF19">
    <property type="entry name" value="CYTOCHROME P450"/>
    <property type="match status" value="1"/>
</dbReference>
<comment type="cofactor">
    <cofactor evidence="1">
        <name>heme</name>
        <dbReference type="ChEBI" id="CHEBI:30413"/>
    </cofactor>
</comment>
<evidence type="ECO:0000256" key="3">
    <source>
        <dbReference type="ARBA" id="ARBA00022723"/>
    </source>
</evidence>
<dbReference type="GO" id="GO:0016712">
    <property type="term" value="F:oxidoreductase activity, acting on paired donors, with incorporation or reduction of molecular oxygen, reduced flavin or flavoprotein as one donor, and incorporation of one atom of oxygen"/>
    <property type="evidence" value="ECO:0007669"/>
    <property type="project" value="InterPro"/>
</dbReference>
<dbReference type="GO" id="GO:0005506">
    <property type="term" value="F:iron ion binding"/>
    <property type="evidence" value="ECO:0007669"/>
    <property type="project" value="InterPro"/>
</dbReference>
<dbReference type="PROSITE" id="PS00086">
    <property type="entry name" value="CYTOCHROME_P450"/>
    <property type="match status" value="1"/>
</dbReference>
<evidence type="ECO:0000256" key="2">
    <source>
        <dbReference type="ARBA" id="ARBA00010617"/>
    </source>
</evidence>
<evidence type="ECO:0000256" key="4">
    <source>
        <dbReference type="ARBA" id="ARBA00023002"/>
    </source>
</evidence>
<gene>
    <name evidence="9" type="ORF">BGAL_0018g00240</name>
</gene>
<dbReference type="PANTHER" id="PTHR24287">
    <property type="entry name" value="P450, PUTATIVE (EUROFUNG)-RELATED"/>
    <property type="match status" value="1"/>
</dbReference>
<dbReference type="EMBL" id="PQXL01000018">
    <property type="protein sequence ID" value="THV54868.1"/>
    <property type="molecule type" value="Genomic_DNA"/>
</dbReference>
<keyword evidence="6" id="KW-0843">Virulence</keyword>
<evidence type="ECO:0000256" key="5">
    <source>
        <dbReference type="ARBA" id="ARBA00023004"/>
    </source>
</evidence>
<reference evidence="9 10" key="1">
    <citation type="submission" date="2017-12" db="EMBL/GenBank/DDBJ databases">
        <title>Comparative genomics of Botrytis spp.</title>
        <authorList>
            <person name="Valero-Jimenez C.A."/>
            <person name="Tapia P."/>
            <person name="Veloso J."/>
            <person name="Silva-Moreno E."/>
            <person name="Staats M."/>
            <person name="Valdes J.H."/>
            <person name="Van Kan J.A.L."/>
        </authorList>
    </citation>
    <scope>NUCLEOTIDE SEQUENCE [LARGE SCALE GENOMIC DNA]</scope>
    <source>
        <strain evidence="9 10">MUCL435</strain>
    </source>
</reference>
<evidence type="ECO:0000256" key="6">
    <source>
        <dbReference type="ARBA" id="ARBA00023026"/>
    </source>
</evidence>
<accession>A0A4S8RA02</accession>
<dbReference type="InterPro" id="IPR036396">
    <property type="entry name" value="Cyt_P450_sf"/>
</dbReference>
<dbReference type="SUPFAM" id="SSF48264">
    <property type="entry name" value="Cytochrome P450"/>
    <property type="match status" value="1"/>
</dbReference>
<evidence type="ECO:0008006" key="11">
    <source>
        <dbReference type="Google" id="ProtNLM"/>
    </source>
</evidence>
<dbReference type="PRINTS" id="PR00385">
    <property type="entry name" value="P450"/>
</dbReference>
<comment type="caution">
    <text evidence="9">The sequence shown here is derived from an EMBL/GenBank/DDBJ whole genome shotgun (WGS) entry which is preliminary data.</text>
</comment>
<evidence type="ECO:0000256" key="8">
    <source>
        <dbReference type="RuleBase" id="RU000461"/>
    </source>
</evidence>
<comment type="similarity">
    <text evidence="2 8">Belongs to the cytochrome P450 family.</text>
</comment>
<evidence type="ECO:0000313" key="10">
    <source>
        <dbReference type="Proteomes" id="UP000308671"/>
    </source>
</evidence>
<keyword evidence="5 8" id="KW-0408">Iron</keyword>
<keyword evidence="10" id="KW-1185">Reference proteome</keyword>
<keyword evidence="8" id="KW-0349">Heme</keyword>
<dbReference type="PRINTS" id="PR01239">
    <property type="entry name" value="EP450IICYP52"/>
</dbReference>
<evidence type="ECO:0000256" key="7">
    <source>
        <dbReference type="ARBA" id="ARBA00023033"/>
    </source>
</evidence>
<dbReference type="InterPro" id="IPR002974">
    <property type="entry name" value="Cyt_P450_E_CYP52_ascomycetes"/>
</dbReference>
<dbReference type="Gene3D" id="1.10.630.10">
    <property type="entry name" value="Cytochrome P450"/>
    <property type="match status" value="1"/>
</dbReference>
<dbReference type="GO" id="GO:0020037">
    <property type="term" value="F:heme binding"/>
    <property type="evidence" value="ECO:0007669"/>
    <property type="project" value="InterPro"/>
</dbReference>
<dbReference type="InterPro" id="IPR047146">
    <property type="entry name" value="Cyt_P450_E_CYP52_fungi"/>
</dbReference>
<dbReference type="OrthoDB" id="1470350at2759"/>
<keyword evidence="7 8" id="KW-0503">Monooxygenase</keyword>
<sequence>MDAENIHTILVTSQKKFIVEPSRLHATECFLGRGIFNTDGLSWKQAHIASKPIFARTQISNLDVLEERLDILIATIPNDGTTVDLLPPLKRLFLDTSTELIFGNSTNTLEPGKSQFDTEKFLAAFDTVLQGIGLRVALGKFAFLQSLDKSWKKARGEVYTFIDQQIDRAIEKAKKPSSPTNSPSPNRRLVLLDELLKTTQDRVSLRSQLLNVFLPARDQTAIAVGNIFFNLARHPEVWNRLRNEVSNYDGPLTYEALKQTKYAKAIVNESLRILAPSGRSIRSCDEDCILPTGGGSDGKDPVFVVRGTEVNYIFRSMHLDKDLWGADAGEFRPERWEKLGTAQTRAYIPFSKGDRVCPAQQMVLNECVYILVRFAKTFKSLENRDPEERFVEQHKLQMESRNGVKVSFSL</sequence>
<evidence type="ECO:0000313" key="9">
    <source>
        <dbReference type="EMBL" id="THV54868.1"/>
    </source>
</evidence>
<protein>
    <recommendedName>
        <fullName evidence="11">Cytochrome P450</fullName>
    </recommendedName>
</protein>
<evidence type="ECO:0000256" key="1">
    <source>
        <dbReference type="ARBA" id="ARBA00001971"/>
    </source>
</evidence>
<dbReference type="AlphaFoldDB" id="A0A4S8RA02"/>